<dbReference type="CDD" id="cd14137">
    <property type="entry name" value="STKc_GSK3"/>
    <property type="match status" value="1"/>
</dbReference>
<protein>
    <recommendedName>
        <fullName evidence="8">Protein kinase domain-containing protein</fullName>
    </recommendedName>
</protein>
<dbReference type="GO" id="GO:0004674">
    <property type="term" value="F:protein serine/threonine kinase activity"/>
    <property type="evidence" value="ECO:0007669"/>
    <property type="project" value="UniProtKB-KW"/>
</dbReference>
<keyword evidence="4" id="KW-0547">Nucleotide-binding</keyword>
<dbReference type="PANTHER" id="PTHR24057:SF0">
    <property type="entry name" value="PROTEIN KINASE SHAGGY-RELATED"/>
    <property type="match status" value="1"/>
</dbReference>
<dbReference type="GO" id="GO:0005524">
    <property type="term" value="F:ATP binding"/>
    <property type="evidence" value="ECO:0007669"/>
    <property type="project" value="UniProtKB-KW"/>
</dbReference>
<dbReference type="SUPFAM" id="SSF56112">
    <property type="entry name" value="Protein kinase-like (PK-like)"/>
    <property type="match status" value="1"/>
</dbReference>
<proteinExistence type="inferred from homology"/>
<dbReference type="GO" id="GO:0005634">
    <property type="term" value="C:nucleus"/>
    <property type="evidence" value="ECO:0007669"/>
    <property type="project" value="TreeGrafter"/>
</dbReference>
<dbReference type="InterPro" id="IPR011009">
    <property type="entry name" value="Kinase-like_dom_sf"/>
</dbReference>
<evidence type="ECO:0000256" key="6">
    <source>
        <dbReference type="ARBA" id="ARBA00022840"/>
    </source>
</evidence>
<name>A0A7S4IKH1_9EUKA</name>
<evidence type="ECO:0000256" key="2">
    <source>
        <dbReference type="ARBA" id="ARBA00022527"/>
    </source>
</evidence>
<dbReference type="GO" id="GO:0005737">
    <property type="term" value="C:cytoplasm"/>
    <property type="evidence" value="ECO:0007669"/>
    <property type="project" value="TreeGrafter"/>
</dbReference>
<dbReference type="EMBL" id="HBKO01025196">
    <property type="protein sequence ID" value="CAE2232212.1"/>
    <property type="molecule type" value="Transcribed_RNA"/>
</dbReference>
<evidence type="ECO:0000256" key="4">
    <source>
        <dbReference type="ARBA" id="ARBA00022741"/>
    </source>
</evidence>
<feature type="region of interest" description="Disordered" evidence="7">
    <location>
        <begin position="415"/>
        <end position="456"/>
    </location>
</feature>
<evidence type="ECO:0000313" key="9">
    <source>
        <dbReference type="EMBL" id="CAE2232212.1"/>
    </source>
</evidence>
<evidence type="ECO:0000259" key="8">
    <source>
        <dbReference type="PROSITE" id="PS50011"/>
    </source>
</evidence>
<dbReference type="InterPro" id="IPR000719">
    <property type="entry name" value="Prot_kinase_dom"/>
</dbReference>
<evidence type="ECO:0000256" key="5">
    <source>
        <dbReference type="ARBA" id="ARBA00022777"/>
    </source>
</evidence>
<dbReference type="AlphaFoldDB" id="A0A7S4IKH1"/>
<dbReference type="SMART" id="SM00220">
    <property type="entry name" value="S_TKc"/>
    <property type="match status" value="1"/>
</dbReference>
<dbReference type="FunFam" id="1.10.510.10:FF:000624">
    <property type="entry name" value="Mitogen-activated protein kinase"/>
    <property type="match status" value="1"/>
</dbReference>
<evidence type="ECO:0000256" key="1">
    <source>
        <dbReference type="ARBA" id="ARBA00005527"/>
    </source>
</evidence>
<dbReference type="PANTHER" id="PTHR24057">
    <property type="entry name" value="GLYCOGEN SYNTHASE KINASE-3 ALPHA"/>
    <property type="match status" value="1"/>
</dbReference>
<gene>
    <name evidence="9" type="ORF">CPOL0286_LOCUS11454</name>
</gene>
<dbReference type="GO" id="GO:0030154">
    <property type="term" value="P:cell differentiation"/>
    <property type="evidence" value="ECO:0007669"/>
    <property type="project" value="TreeGrafter"/>
</dbReference>
<keyword evidence="5" id="KW-0418">Kinase</keyword>
<dbReference type="PROSITE" id="PS00108">
    <property type="entry name" value="PROTEIN_KINASE_ST"/>
    <property type="match status" value="1"/>
</dbReference>
<evidence type="ECO:0000256" key="3">
    <source>
        <dbReference type="ARBA" id="ARBA00022679"/>
    </source>
</evidence>
<dbReference type="GO" id="GO:0007165">
    <property type="term" value="P:signal transduction"/>
    <property type="evidence" value="ECO:0007669"/>
    <property type="project" value="TreeGrafter"/>
</dbReference>
<evidence type="ECO:0000256" key="7">
    <source>
        <dbReference type="SAM" id="MobiDB-lite"/>
    </source>
</evidence>
<keyword evidence="2" id="KW-0723">Serine/threonine-protein kinase</keyword>
<reference evidence="9" key="1">
    <citation type="submission" date="2021-01" db="EMBL/GenBank/DDBJ databases">
        <authorList>
            <person name="Corre E."/>
            <person name="Pelletier E."/>
            <person name="Niang G."/>
            <person name="Scheremetjew M."/>
            <person name="Finn R."/>
            <person name="Kale V."/>
            <person name="Holt S."/>
            <person name="Cochrane G."/>
            <person name="Meng A."/>
            <person name="Brown T."/>
            <person name="Cohen L."/>
        </authorList>
    </citation>
    <scope>NUCLEOTIDE SEQUENCE</scope>
    <source>
        <strain evidence="9">UIO037</strain>
    </source>
</reference>
<dbReference type="InterPro" id="IPR050591">
    <property type="entry name" value="GSK-3"/>
</dbReference>
<dbReference type="PROSITE" id="PS50011">
    <property type="entry name" value="PROTEIN_KINASE_DOM"/>
    <property type="match status" value="1"/>
</dbReference>
<feature type="domain" description="Protein kinase" evidence="8">
    <location>
        <begin position="1"/>
        <end position="241"/>
    </location>
</feature>
<sequence length="494" mass="54697">MKGLDHECVIRLHHHFEKAGRKRDETYLHLVMDFLPETIRSASLAYQKQRARLPLDHVRVYLFQTLKALDYIHSKNICHRDLKPDNLLVDPVHLRLKLIDFGCAKVLVKGQPNVSYICSRYYRAPELLFGATEYSCAVDMWSVGTILVELLLGHLPFQGQDSTQQHIIEIMKLLGTPSERELRAMRATCASADLPKLKPYPWERVFPSGTPARAVELAQKLLTYDPGQRLGAADALQLPFFDGVDFILQKSVAPQSHDSNEQWATELRQCFQANTSSRSQRLLELLPRFEIAIRQMLGASPMPPPLRSILDEITRLTEEFYEVEHLAMRELKRDVLSTTHAEQIDSSGAGHRVDDGTDKLRQLNALLQAGGGPIAMSQQARKASEANEVLRSKLAELMRSTLSASSSVEMTDAGCQMAGTAGGSSEDSKQMSCTGLGRRSTAIRNPGAAFDGGNHPGFQSSPNCARASLIDESRHIGANSDASLGQVTDTVADV</sequence>
<dbReference type="Gene3D" id="1.10.510.10">
    <property type="entry name" value="Transferase(Phosphotransferase) domain 1"/>
    <property type="match status" value="1"/>
</dbReference>
<comment type="similarity">
    <text evidence="1">Belongs to the protein kinase superfamily. CMGC Ser/Thr protein kinase family. GSK-3 subfamily.</text>
</comment>
<keyword evidence="3" id="KW-0808">Transferase</keyword>
<organism evidence="9">
    <name type="scientific">Prymnesium polylepis</name>
    <dbReference type="NCBI Taxonomy" id="72548"/>
    <lineage>
        <taxon>Eukaryota</taxon>
        <taxon>Haptista</taxon>
        <taxon>Haptophyta</taxon>
        <taxon>Prymnesiophyceae</taxon>
        <taxon>Prymnesiales</taxon>
        <taxon>Prymnesiaceae</taxon>
        <taxon>Prymnesium</taxon>
    </lineage>
</organism>
<dbReference type="Pfam" id="PF00069">
    <property type="entry name" value="Pkinase"/>
    <property type="match status" value="1"/>
</dbReference>
<dbReference type="InterPro" id="IPR008271">
    <property type="entry name" value="Ser/Thr_kinase_AS"/>
</dbReference>
<accession>A0A7S4IKH1</accession>
<dbReference type="InterPro" id="IPR039192">
    <property type="entry name" value="STKc_GSK3"/>
</dbReference>
<keyword evidence="6" id="KW-0067">ATP-binding</keyword>